<evidence type="ECO:0000313" key="2">
    <source>
        <dbReference type="Proteomes" id="UP000467240"/>
    </source>
</evidence>
<dbReference type="Gene3D" id="3.30.1240.10">
    <property type="match status" value="1"/>
</dbReference>
<dbReference type="Gene3D" id="3.40.50.1000">
    <property type="entry name" value="HAD superfamily/HAD-like"/>
    <property type="match status" value="1"/>
</dbReference>
<gene>
    <name evidence="1" type="ORF">F8O01_14625</name>
</gene>
<dbReference type="GO" id="GO:0000287">
    <property type="term" value="F:magnesium ion binding"/>
    <property type="evidence" value="ECO:0007669"/>
    <property type="project" value="TreeGrafter"/>
</dbReference>
<dbReference type="Pfam" id="PF08282">
    <property type="entry name" value="Hydrolase_3"/>
    <property type="match status" value="1"/>
</dbReference>
<dbReference type="PANTHER" id="PTHR10000">
    <property type="entry name" value="PHOSPHOSERINE PHOSPHATASE"/>
    <property type="match status" value="1"/>
</dbReference>
<comment type="caution">
    <text evidence="1">The sequence shown here is derived from an EMBL/GenBank/DDBJ whole genome shotgun (WGS) entry which is preliminary data.</text>
</comment>
<sequence>MDDRLLVALDIDGTILEVDGSIPQATHDQVDRLRAEGHEVMLATGRSVADTMPIHDRLGLDSRFVVSANGATVQERSDLTGTYIRKWVQTFDPSDVLVRLHDGLPGARYAVESPEGVFLFSGRFPDGAFESRGEHVEFDELLGRLAQRLVVVAPDRTTEEFASAIESVGLHHVSYSVGWTSWLDIAPEGVDKGSALERVRAALDIPRSRVVAIGDGRNDIEMLRWASEEGIGVAMNEAPQEVIDAANRLAGPFDEDGLGGALAMLGGSRVAR</sequence>
<dbReference type="GO" id="GO:0005829">
    <property type="term" value="C:cytosol"/>
    <property type="evidence" value="ECO:0007669"/>
    <property type="project" value="TreeGrafter"/>
</dbReference>
<name>A0A7J5BPI9_9MICO</name>
<keyword evidence="2" id="KW-1185">Reference proteome</keyword>
<protein>
    <submittedName>
        <fullName evidence="1">HAD family phosphatase</fullName>
    </submittedName>
</protein>
<dbReference type="Proteomes" id="UP000467240">
    <property type="component" value="Unassembled WGS sequence"/>
</dbReference>
<dbReference type="GO" id="GO:0016791">
    <property type="term" value="F:phosphatase activity"/>
    <property type="evidence" value="ECO:0007669"/>
    <property type="project" value="TreeGrafter"/>
</dbReference>
<accession>A0A7J5BPI9</accession>
<dbReference type="InterPro" id="IPR023214">
    <property type="entry name" value="HAD_sf"/>
</dbReference>
<dbReference type="InterPro" id="IPR036412">
    <property type="entry name" value="HAD-like_sf"/>
</dbReference>
<proteinExistence type="predicted"/>
<evidence type="ECO:0000313" key="1">
    <source>
        <dbReference type="EMBL" id="KAB1653867.1"/>
    </source>
</evidence>
<dbReference type="PANTHER" id="PTHR10000:SF8">
    <property type="entry name" value="HAD SUPERFAMILY HYDROLASE-LIKE, TYPE 3"/>
    <property type="match status" value="1"/>
</dbReference>
<organism evidence="1 2">
    <name type="scientific">Pseudoclavibacter chungangensis</name>
    <dbReference type="NCBI Taxonomy" id="587635"/>
    <lineage>
        <taxon>Bacteria</taxon>
        <taxon>Bacillati</taxon>
        <taxon>Actinomycetota</taxon>
        <taxon>Actinomycetes</taxon>
        <taxon>Micrococcales</taxon>
        <taxon>Microbacteriaceae</taxon>
        <taxon>Pseudoclavibacter</taxon>
    </lineage>
</organism>
<dbReference type="AlphaFoldDB" id="A0A7J5BPI9"/>
<dbReference type="SUPFAM" id="SSF56784">
    <property type="entry name" value="HAD-like"/>
    <property type="match status" value="1"/>
</dbReference>
<dbReference type="EMBL" id="WBJZ01000021">
    <property type="protein sequence ID" value="KAB1653867.1"/>
    <property type="molecule type" value="Genomic_DNA"/>
</dbReference>
<reference evidence="1 2" key="1">
    <citation type="submission" date="2019-09" db="EMBL/GenBank/DDBJ databases">
        <title>Phylogeny of genus Pseudoclavibacter and closely related genus.</title>
        <authorList>
            <person name="Li Y."/>
        </authorList>
    </citation>
    <scope>NUCLEOTIDE SEQUENCE [LARGE SCALE GENOMIC DNA]</scope>
    <source>
        <strain evidence="1 2">DSM 23821</strain>
    </source>
</reference>
<dbReference type="OrthoDB" id="3180855at2"/>